<comment type="similarity">
    <text evidence="1 3">Belongs to the EXO70 family.</text>
</comment>
<gene>
    <name evidence="5" type="ORF">OPV22_026589</name>
</gene>
<feature type="domain" description="Exocyst complex subunit Exo70 C-terminal" evidence="4">
    <location>
        <begin position="53"/>
        <end position="143"/>
    </location>
</feature>
<dbReference type="GO" id="GO:0000145">
    <property type="term" value="C:exocyst"/>
    <property type="evidence" value="ECO:0007669"/>
    <property type="project" value="InterPro"/>
</dbReference>
<comment type="function">
    <text evidence="3">Component of the exocyst complex.</text>
</comment>
<keyword evidence="3" id="KW-0653">Protein transport</keyword>
<dbReference type="EMBL" id="JAQQAF010000007">
    <property type="protein sequence ID" value="KAJ8472246.1"/>
    <property type="molecule type" value="Genomic_DNA"/>
</dbReference>
<comment type="caution">
    <text evidence="5">The sequence shown here is derived from an EMBL/GenBank/DDBJ whole genome shotgun (WGS) entry which is preliminary data.</text>
</comment>
<dbReference type="SUPFAM" id="SSF74788">
    <property type="entry name" value="Cullin repeat-like"/>
    <property type="match status" value="1"/>
</dbReference>
<evidence type="ECO:0000313" key="5">
    <source>
        <dbReference type="EMBL" id="KAJ8472246.1"/>
    </source>
</evidence>
<proteinExistence type="inferred from homology"/>
<dbReference type="InterPro" id="IPR016159">
    <property type="entry name" value="Cullin_repeat-like_dom_sf"/>
</dbReference>
<dbReference type="GO" id="GO:0015031">
    <property type="term" value="P:protein transport"/>
    <property type="evidence" value="ECO:0007669"/>
    <property type="project" value="UniProtKB-KW"/>
</dbReference>
<evidence type="ECO:0000256" key="2">
    <source>
        <dbReference type="ARBA" id="ARBA00022448"/>
    </source>
</evidence>
<reference evidence="5 6" key="1">
    <citation type="submission" date="2022-12" db="EMBL/GenBank/DDBJ databases">
        <title>Chromosome-scale assembly of the Ensete ventricosum genome.</title>
        <authorList>
            <person name="Dussert Y."/>
            <person name="Stocks J."/>
            <person name="Wendawek A."/>
            <person name="Woldeyes F."/>
            <person name="Nichols R.A."/>
            <person name="Borrell J.S."/>
        </authorList>
    </citation>
    <scope>NUCLEOTIDE SEQUENCE [LARGE SCALE GENOMIC DNA]</scope>
    <source>
        <strain evidence="6">cv. Maze</strain>
        <tissue evidence="5">Seeds</tissue>
    </source>
</reference>
<sequence length="165" mass="19063">MTTVGYDRECVQVYTDARKAAVDVCFRHLRVEKLSISGVQRLEWDALEAKIRRWIRVARVYVRIIFASERRLYEHIFDDLGIANDAPFIETVKGGSIQLFGFAEAISIGRRSPEKLFKILDLYDTISNLLPDIAVVFLSKFAESIYLLHEMIIHNEDCTFFLGWG</sequence>
<evidence type="ECO:0000256" key="3">
    <source>
        <dbReference type="RuleBase" id="RU365026"/>
    </source>
</evidence>
<keyword evidence="2 3" id="KW-0813">Transport</keyword>
<dbReference type="PANTHER" id="PTHR12542">
    <property type="entry name" value="EXOCYST COMPLEX PROTEIN EXO70"/>
    <property type="match status" value="1"/>
</dbReference>
<dbReference type="InterPro" id="IPR046364">
    <property type="entry name" value="Exo70_C"/>
</dbReference>
<dbReference type="PANTHER" id="PTHR12542:SF7">
    <property type="entry name" value="EXOCYST SUBUNIT EXO70 FAMILY PROTEIN"/>
    <property type="match status" value="1"/>
</dbReference>
<dbReference type="GO" id="GO:0006887">
    <property type="term" value="P:exocytosis"/>
    <property type="evidence" value="ECO:0007669"/>
    <property type="project" value="UniProtKB-KW"/>
</dbReference>
<organism evidence="5 6">
    <name type="scientific">Ensete ventricosum</name>
    <name type="common">Abyssinian banana</name>
    <name type="synonym">Musa ensete</name>
    <dbReference type="NCBI Taxonomy" id="4639"/>
    <lineage>
        <taxon>Eukaryota</taxon>
        <taxon>Viridiplantae</taxon>
        <taxon>Streptophyta</taxon>
        <taxon>Embryophyta</taxon>
        <taxon>Tracheophyta</taxon>
        <taxon>Spermatophyta</taxon>
        <taxon>Magnoliopsida</taxon>
        <taxon>Liliopsida</taxon>
        <taxon>Zingiberales</taxon>
        <taxon>Musaceae</taxon>
        <taxon>Ensete</taxon>
    </lineage>
</organism>
<keyword evidence="6" id="KW-1185">Reference proteome</keyword>
<dbReference type="InterPro" id="IPR004140">
    <property type="entry name" value="Exo70"/>
</dbReference>
<dbReference type="Pfam" id="PF03081">
    <property type="entry name" value="Exo70_C"/>
    <property type="match status" value="1"/>
</dbReference>
<dbReference type="GO" id="GO:0005546">
    <property type="term" value="F:phosphatidylinositol-4,5-bisphosphate binding"/>
    <property type="evidence" value="ECO:0007669"/>
    <property type="project" value="InterPro"/>
</dbReference>
<dbReference type="AlphaFoldDB" id="A0AAV8P8M5"/>
<keyword evidence="3" id="KW-0268">Exocytosis</keyword>
<name>A0AAV8P8M5_ENSVE</name>
<dbReference type="Proteomes" id="UP001222027">
    <property type="component" value="Unassembled WGS sequence"/>
</dbReference>
<accession>A0AAV8P8M5</accession>
<protein>
    <recommendedName>
        <fullName evidence="3">Exocyst subunit Exo70 family protein</fullName>
    </recommendedName>
</protein>
<dbReference type="Gene3D" id="1.20.1280.170">
    <property type="entry name" value="Exocyst complex component Exo70"/>
    <property type="match status" value="1"/>
</dbReference>
<evidence type="ECO:0000259" key="4">
    <source>
        <dbReference type="Pfam" id="PF03081"/>
    </source>
</evidence>
<evidence type="ECO:0000256" key="1">
    <source>
        <dbReference type="ARBA" id="ARBA00006756"/>
    </source>
</evidence>
<evidence type="ECO:0000313" key="6">
    <source>
        <dbReference type="Proteomes" id="UP001222027"/>
    </source>
</evidence>